<reference evidence="1" key="1">
    <citation type="submission" date="2018-11" db="EMBL/GenBank/DDBJ databases">
        <authorList>
            <consortium name="Genoscope - CEA"/>
            <person name="William W."/>
        </authorList>
    </citation>
    <scope>NUCLEOTIDE SEQUENCE</scope>
</reference>
<dbReference type="EMBL" id="LR031569">
    <property type="protein sequence ID" value="VDC67022.1"/>
    <property type="molecule type" value="Genomic_DNA"/>
</dbReference>
<protein>
    <submittedName>
        <fullName evidence="1">Uncharacterized protein</fullName>
    </submittedName>
</protein>
<gene>
    <name evidence="1" type="ORF">BRAA06T25562Z</name>
</gene>
<dbReference type="AlphaFoldDB" id="A0A3P5YH31"/>
<evidence type="ECO:0000313" key="1">
    <source>
        <dbReference type="EMBL" id="VDC67022.1"/>
    </source>
</evidence>
<sequence length="42" mass="4506">MQPTCAQVSAKSILTGALKSKRVNSSLQYACRSVRLASILPQ</sequence>
<organism evidence="1">
    <name type="scientific">Brassica campestris</name>
    <name type="common">Field mustard</name>
    <dbReference type="NCBI Taxonomy" id="3711"/>
    <lineage>
        <taxon>Eukaryota</taxon>
        <taxon>Viridiplantae</taxon>
        <taxon>Streptophyta</taxon>
        <taxon>Embryophyta</taxon>
        <taxon>Tracheophyta</taxon>
        <taxon>Spermatophyta</taxon>
        <taxon>Magnoliopsida</taxon>
        <taxon>eudicotyledons</taxon>
        <taxon>Gunneridae</taxon>
        <taxon>Pentapetalae</taxon>
        <taxon>rosids</taxon>
        <taxon>malvids</taxon>
        <taxon>Brassicales</taxon>
        <taxon>Brassicaceae</taxon>
        <taxon>Brassiceae</taxon>
        <taxon>Brassica</taxon>
    </lineage>
</organism>
<accession>A0A3P5YH31</accession>
<proteinExistence type="predicted"/>
<name>A0A3P5YH31_BRACM</name>